<dbReference type="HAMAP" id="MF_00046">
    <property type="entry name" value="MurC"/>
    <property type="match status" value="1"/>
</dbReference>
<keyword evidence="9 14" id="KW-0133">Cell shape</keyword>
<dbReference type="Gene3D" id="3.40.1190.10">
    <property type="entry name" value="Mur-like, catalytic domain"/>
    <property type="match status" value="1"/>
</dbReference>
<dbReference type="Pfam" id="PF02875">
    <property type="entry name" value="Mur_ligase_C"/>
    <property type="match status" value="1"/>
</dbReference>
<dbReference type="SUPFAM" id="SSF51984">
    <property type="entry name" value="MurCD N-terminal domain"/>
    <property type="match status" value="1"/>
</dbReference>
<dbReference type="GO" id="GO:0051301">
    <property type="term" value="P:cell division"/>
    <property type="evidence" value="ECO:0007669"/>
    <property type="project" value="UniProtKB-KW"/>
</dbReference>
<evidence type="ECO:0000256" key="11">
    <source>
        <dbReference type="ARBA" id="ARBA00023306"/>
    </source>
</evidence>
<dbReference type="InterPro" id="IPR036565">
    <property type="entry name" value="Mur-like_cat_sf"/>
</dbReference>
<comment type="caution">
    <text evidence="18">The sequence shown here is derived from an EMBL/GenBank/DDBJ whole genome shotgun (WGS) entry which is preliminary data.</text>
</comment>
<evidence type="ECO:0000256" key="13">
    <source>
        <dbReference type="ARBA" id="ARBA00047833"/>
    </source>
</evidence>
<dbReference type="EMBL" id="JAAOIV010000006">
    <property type="protein sequence ID" value="NHN56033.1"/>
    <property type="molecule type" value="Genomic_DNA"/>
</dbReference>
<feature type="domain" description="Mur ligase central" evidence="17">
    <location>
        <begin position="129"/>
        <end position="311"/>
    </location>
</feature>
<evidence type="ECO:0000256" key="5">
    <source>
        <dbReference type="ARBA" id="ARBA00022598"/>
    </source>
</evidence>
<sequence length="481" mass="49186">MAHGVNERFDFAAPLPDLTDLARVHLIAIGGSGMSGIARLLRARDLPVSGSDNVDLPVLAALADAGCQITLGYAAATAQALPEGTVVVISSAIREDNPELAAVRARGLPVLHRAQALGALLAGREGLAVAGANGKTTTSAMATVALRAVGADPSYAIGAEIAGLGANAGVGQGSAFVVEADESDGSFVVYRPRIAIVTSVKDDHLDFYGDSATLHAAYGAFVDTIAAGGLLVACADDPGSAALAAAARCRADLRVLTYGTTETADVRITDLRSSGWSGEGTLTDLTGTNHHLQLEVPGLHNLENAAGVVAALTAGLDLPAAEVVRGLVQFRGTSRRAQRVGEAAGIRVVDDYAHNPGKLQAMVATGRGLAGDGRLIVVFQPHLYSRTRDAAAGLAKALDGADLAVVLDIYGAREQPIDGVTADLVTDAMRTPGVRATGFDEAVEVVRREARAGDLVLTVGAGDITHLGPRILQALEESDST</sequence>
<evidence type="ECO:0000256" key="8">
    <source>
        <dbReference type="ARBA" id="ARBA00022840"/>
    </source>
</evidence>
<evidence type="ECO:0000256" key="12">
    <source>
        <dbReference type="ARBA" id="ARBA00023316"/>
    </source>
</evidence>
<dbReference type="GO" id="GO:0005524">
    <property type="term" value="F:ATP binding"/>
    <property type="evidence" value="ECO:0007669"/>
    <property type="project" value="UniProtKB-UniRule"/>
</dbReference>
<evidence type="ECO:0000256" key="1">
    <source>
        <dbReference type="ARBA" id="ARBA00004496"/>
    </source>
</evidence>
<feature type="domain" description="Mur ligase C-terminal" evidence="16">
    <location>
        <begin position="335"/>
        <end position="462"/>
    </location>
</feature>
<keyword evidence="7 14" id="KW-0547">Nucleotide-binding</keyword>
<dbReference type="GO" id="GO:0009252">
    <property type="term" value="P:peptidoglycan biosynthetic process"/>
    <property type="evidence" value="ECO:0007669"/>
    <property type="project" value="UniProtKB-UniRule"/>
</dbReference>
<evidence type="ECO:0000256" key="4">
    <source>
        <dbReference type="ARBA" id="ARBA00022490"/>
    </source>
</evidence>
<dbReference type="SUPFAM" id="SSF53244">
    <property type="entry name" value="MurD-like peptide ligases, peptide-binding domain"/>
    <property type="match status" value="1"/>
</dbReference>
<dbReference type="GO" id="GO:0071555">
    <property type="term" value="P:cell wall organization"/>
    <property type="evidence" value="ECO:0007669"/>
    <property type="project" value="UniProtKB-KW"/>
</dbReference>
<dbReference type="Pfam" id="PF08245">
    <property type="entry name" value="Mur_ligase_M"/>
    <property type="match status" value="1"/>
</dbReference>
<gene>
    <name evidence="14 18" type="primary">murC</name>
    <name evidence="18" type="ORF">G9U51_09620</name>
</gene>
<comment type="catalytic activity">
    <reaction evidence="13 14">
        <text>UDP-N-acetyl-alpha-D-muramate + L-alanine + ATP = UDP-N-acetyl-alpha-D-muramoyl-L-alanine + ADP + phosphate + H(+)</text>
        <dbReference type="Rhea" id="RHEA:23372"/>
        <dbReference type="ChEBI" id="CHEBI:15378"/>
        <dbReference type="ChEBI" id="CHEBI:30616"/>
        <dbReference type="ChEBI" id="CHEBI:43474"/>
        <dbReference type="ChEBI" id="CHEBI:57972"/>
        <dbReference type="ChEBI" id="CHEBI:70757"/>
        <dbReference type="ChEBI" id="CHEBI:83898"/>
        <dbReference type="ChEBI" id="CHEBI:456216"/>
        <dbReference type="EC" id="6.3.2.8"/>
    </reaction>
</comment>
<feature type="domain" description="Mur ligase N-terminal catalytic" evidence="15">
    <location>
        <begin position="24"/>
        <end position="123"/>
    </location>
</feature>
<evidence type="ECO:0000256" key="10">
    <source>
        <dbReference type="ARBA" id="ARBA00022984"/>
    </source>
</evidence>
<dbReference type="GO" id="GO:0005737">
    <property type="term" value="C:cytoplasm"/>
    <property type="evidence" value="ECO:0007669"/>
    <property type="project" value="UniProtKB-SubCell"/>
</dbReference>
<evidence type="ECO:0000313" key="18">
    <source>
        <dbReference type="EMBL" id="NHN56033.1"/>
    </source>
</evidence>
<dbReference type="GO" id="GO:0008763">
    <property type="term" value="F:UDP-N-acetylmuramate-L-alanine ligase activity"/>
    <property type="evidence" value="ECO:0007669"/>
    <property type="project" value="UniProtKB-UniRule"/>
</dbReference>
<evidence type="ECO:0000313" key="19">
    <source>
        <dbReference type="Proteomes" id="UP000744769"/>
    </source>
</evidence>
<feature type="binding site" evidence="14">
    <location>
        <begin position="131"/>
        <end position="137"/>
    </location>
    <ligand>
        <name>ATP</name>
        <dbReference type="ChEBI" id="CHEBI:30616"/>
    </ligand>
</feature>
<evidence type="ECO:0000256" key="2">
    <source>
        <dbReference type="ARBA" id="ARBA00004752"/>
    </source>
</evidence>
<evidence type="ECO:0000256" key="14">
    <source>
        <dbReference type="HAMAP-Rule" id="MF_00046"/>
    </source>
</evidence>
<accession>A0A967B0G3</accession>
<proteinExistence type="inferred from homology"/>
<reference evidence="18" key="1">
    <citation type="submission" date="2020-03" db="EMBL/GenBank/DDBJ databases">
        <title>Draft sequencing of Calidifontibacter sp. DB0510.</title>
        <authorList>
            <person name="Kim D.-U."/>
        </authorList>
    </citation>
    <scope>NUCLEOTIDE SEQUENCE</scope>
    <source>
        <strain evidence="18">DB0510</strain>
    </source>
</reference>
<dbReference type="GO" id="GO:0008360">
    <property type="term" value="P:regulation of cell shape"/>
    <property type="evidence" value="ECO:0007669"/>
    <property type="project" value="UniProtKB-KW"/>
</dbReference>
<dbReference type="SUPFAM" id="SSF53623">
    <property type="entry name" value="MurD-like peptide ligases, catalytic domain"/>
    <property type="match status" value="1"/>
</dbReference>
<keyword evidence="4 14" id="KW-0963">Cytoplasm</keyword>
<keyword evidence="12 14" id="KW-0961">Cell wall biogenesis/degradation</keyword>
<name>A0A967B0G3_9MICO</name>
<comment type="function">
    <text evidence="14">Cell wall formation.</text>
</comment>
<evidence type="ECO:0000259" key="17">
    <source>
        <dbReference type="Pfam" id="PF08245"/>
    </source>
</evidence>
<evidence type="ECO:0000256" key="3">
    <source>
        <dbReference type="ARBA" id="ARBA00012211"/>
    </source>
</evidence>
<comment type="similarity">
    <text evidence="14">Belongs to the MurCDEF family.</text>
</comment>
<protein>
    <recommendedName>
        <fullName evidence="3 14">UDP-N-acetylmuramate--L-alanine ligase</fullName>
        <ecNumber evidence="3 14">6.3.2.8</ecNumber>
    </recommendedName>
    <alternativeName>
        <fullName evidence="14">UDP-N-acetylmuramoyl-L-alanine synthetase</fullName>
    </alternativeName>
</protein>
<evidence type="ECO:0000259" key="15">
    <source>
        <dbReference type="Pfam" id="PF01225"/>
    </source>
</evidence>
<comment type="pathway">
    <text evidence="2 14">Cell wall biogenesis; peptidoglycan biosynthesis.</text>
</comment>
<keyword evidence="6 14" id="KW-0132">Cell division</keyword>
<dbReference type="InterPro" id="IPR036615">
    <property type="entry name" value="Mur_ligase_C_dom_sf"/>
</dbReference>
<dbReference type="PANTHER" id="PTHR43445">
    <property type="entry name" value="UDP-N-ACETYLMURAMATE--L-ALANINE LIGASE-RELATED"/>
    <property type="match status" value="1"/>
</dbReference>
<organism evidence="18 19">
    <name type="scientific">Metallococcus carri</name>
    <dbReference type="NCBI Taxonomy" id="1656884"/>
    <lineage>
        <taxon>Bacteria</taxon>
        <taxon>Bacillati</taxon>
        <taxon>Actinomycetota</taxon>
        <taxon>Actinomycetes</taxon>
        <taxon>Micrococcales</taxon>
        <taxon>Dermacoccaceae</taxon>
        <taxon>Metallococcus</taxon>
    </lineage>
</organism>
<keyword evidence="10 14" id="KW-0573">Peptidoglycan synthesis</keyword>
<dbReference type="InterPro" id="IPR005758">
    <property type="entry name" value="UDP-N-AcMur_Ala_ligase_MurC"/>
</dbReference>
<evidence type="ECO:0000259" key="16">
    <source>
        <dbReference type="Pfam" id="PF02875"/>
    </source>
</evidence>
<dbReference type="NCBIfam" id="TIGR01082">
    <property type="entry name" value="murC"/>
    <property type="match status" value="1"/>
</dbReference>
<keyword evidence="8 14" id="KW-0067">ATP-binding</keyword>
<dbReference type="Gene3D" id="3.40.50.720">
    <property type="entry name" value="NAD(P)-binding Rossmann-like Domain"/>
    <property type="match status" value="1"/>
</dbReference>
<dbReference type="PANTHER" id="PTHR43445:SF3">
    <property type="entry name" value="UDP-N-ACETYLMURAMATE--L-ALANINE LIGASE"/>
    <property type="match status" value="1"/>
</dbReference>
<dbReference type="InterPro" id="IPR013221">
    <property type="entry name" value="Mur_ligase_cen"/>
</dbReference>
<keyword evidence="19" id="KW-1185">Reference proteome</keyword>
<evidence type="ECO:0000256" key="7">
    <source>
        <dbReference type="ARBA" id="ARBA00022741"/>
    </source>
</evidence>
<dbReference type="Pfam" id="PF01225">
    <property type="entry name" value="Mur_ligase"/>
    <property type="match status" value="1"/>
</dbReference>
<dbReference type="Proteomes" id="UP000744769">
    <property type="component" value="Unassembled WGS sequence"/>
</dbReference>
<dbReference type="InterPro" id="IPR050061">
    <property type="entry name" value="MurCDEF_pg_biosynth"/>
</dbReference>
<keyword evidence="11 14" id="KW-0131">Cell cycle</keyword>
<dbReference type="InterPro" id="IPR004101">
    <property type="entry name" value="Mur_ligase_C"/>
</dbReference>
<dbReference type="Gene3D" id="3.90.190.20">
    <property type="entry name" value="Mur ligase, C-terminal domain"/>
    <property type="match status" value="1"/>
</dbReference>
<evidence type="ECO:0000256" key="6">
    <source>
        <dbReference type="ARBA" id="ARBA00022618"/>
    </source>
</evidence>
<keyword evidence="5 14" id="KW-0436">Ligase</keyword>
<dbReference type="RefSeq" id="WP_166196419.1">
    <property type="nucleotide sequence ID" value="NZ_JAAOIV010000006.1"/>
</dbReference>
<dbReference type="EC" id="6.3.2.8" evidence="3 14"/>
<evidence type="ECO:0000256" key="9">
    <source>
        <dbReference type="ARBA" id="ARBA00022960"/>
    </source>
</evidence>
<comment type="subcellular location">
    <subcellularLocation>
        <location evidence="1 14">Cytoplasm</location>
    </subcellularLocation>
</comment>
<dbReference type="InterPro" id="IPR000713">
    <property type="entry name" value="Mur_ligase_N"/>
</dbReference>
<dbReference type="AlphaFoldDB" id="A0A967B0G3"/>